<geneLocation type="plasmid" evidence="2">
    <name>unnamed2</name>
</geneLocation>
<keyword evidence="4" id="KW-1185">Reference proteome</keyword>
<feature type="region of interest" description="Disordered" evidence="1">
    <location>
        <begin position="1"/>
        <end position="68"/>
    </location>
</feature>
<evidence type="ECO:0000313" key="4">
    <source>
        <dbReference type="Proteomes" id="UP000185687"/>
    </source>
</evidence>
<reference evidence="2 5" key="1">
    <citation type="submission" date="2017-01" db="EMBL/GenBank/DDBJ databases">
        <title>Complete genome sequence of Haloterrigena daqingensis type strain (JX313T).</title>
        <authorList>
            <person name="Shuang W."/>
        </authorList>
    </citation>
    <scope>NUCLEOTIDE SEQUENCE [LARGE SCALE GENOMIC DNA]</scope>
    <source>
        <strain evidence="5">JX313</strain>
        <strain evidence="2">JX313T</strain>
        <plasmid evidence="5">Plasmid unnamed2</plasmid>
        <plasmid evidence="2">unnamed2</plasmid>
    </source>
</reference>
<dbReference type="Proteomes" id="UP000185687">
    <property type="component" value="Unassembled WGS sequence"/>
</dbReference>
<dbReference type="Proteomes" id="UP000187321">
    <property type="component" value="Plasmid unnamed2"/>
</dbReference>
<reference evidence="3 4" key="2">
    <citation type="submission" date="2017-01" db="EMBL/GenBank/DDBJ databases">
        <authorList>
            <person name="Mah S.A."/>
            <person name="Swanson W.J."/>
            <person name="Moy G.W."/>
            <person name="Vacquier V.D."/>
        </authorList>
    </citation>
    <scope>NUCLEOTIDE SEQUENCE [LARGE SCALE GENOMIC DNA]</scope>
    <source>
        <strain evidence="3 4">CGMCC 1.8909</strain>
    </source>
</reference>
<dbReference type="AlphaFoldDB" id="A0A1N7FYC3"/>
<accession>A0A1N7FYC3</accession>
<keyword evidence="2" id="KW-0614">Plasmid</keyword>
<evidence type="ECO:0000313" key="5">
    <source>
        <dbReference type="Proteomes" id="UP000187321"/>
    </source>
</evidence>
<dbReference type="EMBL" id="FTNP01000008">
    <property type="protein sequence ID" value="SIS05284.1"/>
    <property type="molecule type" value="Genomic_DNA"/>
</dbReference>
<evidence type="ECO:0000256" key="1">
    <source>
        <dbReference type="SAM" id="MobiDB-lite"/>
    </source>
</evidence>
<feature type="compositionally biased region" description="Polar residues" evidence="1">
    <location>
        <begin position="25"/>
        <end position="35"/>
    </location>
</feature>
<dbReference type="KEGG" id="hda:BB347_17795"/>
<dbReference type="EMBL" id="CP019329">
    <property type="protein sequence ID" value="APX98558.1"/>
    <property type="molecule type" value="Genomic_DNA"/>
</dbReference>
<protein>
    <submittedName>
        <fullName evidence="3">Uncharacterized protein</fullName>
    </submittedName>
</protein>
<organism evidence="3 4">
    <name type="scientific">Natronorubrum daqingense</name>
    <dbReference type="NCBI Taxonomy" id="588898"/>
    <lineage>
        <taxon>Archaea</taxon>
        <taxon>Methanobacteriati</taxon>
        <taxon>Methanobacteriota</taxon>
        <taxon>Stenosarchaea group</taxon>
        <taxon>Halobacteria</taxon>
        <taxon>Halobacteriales</taxon>
        <taxon>Natrialbaceae</taxon>
        <taxon>Natronorubrum</taxon>
    </lineage>
</organism>
<sequence>MQNDRSRGNEYCPIDDGTAGRSIGHENTTNKTHPRQSPDTRAKGRTPHTRPSVEFPAKAPKRQDTTQYDELIVANDDAILFEASRGDH</sequence>
<proteinExistence type="predicted"/>
<gene>
    <name evidence="2" type="ORF">BB347_17795</name>
    <name evidence="3" type="ORF">SAMN05421809_3566</name>
</gene>
<evidence type="ECO:0000313" key="2">
    <source>
        <dbReference type="EMBL" id="APX98558.1"/>
    </source>
</evidence>
<evidence type="ECO:0000313" key="3">
    <source>
        <dbReference type="EMBL" id="SIS05284.1"/>
    </source>
</evidence>
<name>A0A1N7FYC3_9EURY</name>